<feature type="transmembrane region" description="Helical" evidence="7">
    <location>
        <begin position="221"/>
        <end position="243"/>
    </location>
</feature>
<dbReference type="Pfam" id="PF10268">
    <property type="entry name" value="Tmemb_161AB"/>
    <property type="match status" value="1"/>
</dbReference>
<dbReference type="PANTHER" id="PTHR13624:SF6">
    <property type="entry name" value="EMEI"/>
    <property type="match status" value="1"/>
</dbReference>
<feature type="transmembrane region" description="Helical" evidence="7">
    <location>
        <begin position="333"/>
        <end position="351"/>
    </location>
</feature>
<dbReference type="Proteomes" id="UP000593562">
    <property type="component" value="Unassembled WGS sequence"/>
</dbReference>
<comment type="subcellular location">
    <subcellularLocation>
        <location evidence="1">Membrane</location>
        <topology evidence="1">Multi-pass membrane protein</topology>
    </subcellularLocation>
</comment>
<organism evidence="8 9">
    <name type="scientific">Tripterygium wilfordii</name>
    <name type="common">Thunder God vine</name>
    <dbReference type="NCBI Taxonomy" id="458696"/>
    <lineage>
        <taxon>Eukaryota</taxon>
        <taxon>Viridiplantae</taxon>
        <taxon>Streptophyta</taxon>
        <taxon>Embryophyta</taxon>
        <taxon>Tracheophyta</taxon>
        <taxon>Spermatophyta</taxon>
        <taxon>Magnoliopsida</taxon>
        <taxon>eudicotyledons</taxon>
        <taxon>Gunneridae</taxon>
        <taxon>Pentapetalae</taxon>
        <taxon>rosids</taxon>
        <taxon>fabids</taxon>
        <taxon>Celastrales</taxon>
        <taxon>Celastraceae</taxon>
        <taxon>Tripterygium</taxon>
    </lineage>
</organism>
<feature type="transmembrane region" description="Helical" evidence="7">
    <location>
        <begin position="432"/>
        <end position="455"/>
    </location>
</feature>
<evidence type="ECO:0000256" key="5">
    <source>
        <dbReference type="ARBA" id="ARBA00023136"/>
    </source>
</evidence>
<accession>A0A7J7DAS4</accession>
<reference evidence="8 9" key="1">
    <citation type="journal article" date="2020" name="Nat. Commun.">
        <title>Genome of Tripterygium wilfordii and identification of cytochrome P450 involved in triptolide biosynthesis.</title>
        <authorList>
            <person name="Tu L."/>
            <person name="Su P."/>
            <person name="Zhang Z."/>
            <person name="Gao L."/>
            <person name="Wang J."/>
            <person name="Hu T."/>
            <person name="Zhou J."/>
            <person name="Zhang Y."/>
            <person name="Zhao Y."/>
            <person name="Liu Y."/>
            <person name="Song Y."/>
            <person name="Tong Y."/>
            <person name="Lu Y."/>
            <person name="Yang J."/>
            <person name="Xu C."/>
            <person name="Jia M."/>
            <person name="Peters R.J."/>
            <person name="Huang L."/>
            <person name="Gao W."/>
        </authorList>
    </citation>
    <scope>NUCLEOTIDE SEQUENCE [LARGE SCALE GENOMIC DNA]</scope>
    <source>
        <strain evidence="9">cv. XIE 37</strain>
        <tissue evidence="8">Leaf</tissue>
    </source>
</reference>
<dbReference type="EMBL" id="JAAARO010000008">
    <property type="protein sequence ID" value="KAF5743475.1"/>
    <property type="molecule type" value="Genomic_DNA"/>
</dbReference>
<dbReference type="InParanoid" id="A0A7J7DAS4"/>
<keyword evidence="6" id="KW-0325">Glycoprotein</keyword>
<keyword evidence="9" id="KW-1185">Reference proteome</keyword>
<feature type="transmembrane region" description="Helical" evidence="7">
    <location>
        <begin position="125"/>
        <end position="143"/>
    </location>
</feature>
<evidence type="ECO:0000256" key="7">
    <source>
        <dbReference type="SAM" id="Phobius"/>
    </source>
</evidence>
<dbReference type="FunCoup" id="A0A7J7DAS4">
    <property type="interactions" value="46"/>
</dbReference>
<evidence type="ECO:0000256" key="4">
    <source>
        <dbReference type="ARBA" id="ARBA00022989"/>
    </source>
</evidence>
<dbReference type="AlphaFoldDB" id="A0A7J7DAS4"/>
<keyword evidence="3 7" id="KW-0812">Transmembrane</keyword>
<keyword evidence="4 7" id="KW-1133">Transmembrane helix</keyword>
<evidence type="ECO:0000313" key="9">
    <source>
        <dbReference type="Proteomes" id="UP000593562"/>
    </source>
</evidence>
<evidence type="ECO:0000313" key="8">
    <source>
        <dbReference type="EMBL" id="KAF5743475.1"/>
    </source>
</evidence>
<protein>
    <submittedName>
        <fullName evidence="8">Transmembrane protein</fullName>
    </submittedName>
</protein>
<feature type="transmembrane region" description="Helical" evidence="7">
    <location>
        <begin position="193"/>
        <end position="215"/>
    </location>
</feature>
<name>A0A7J7DAS4_TRIWF</name>
<dbReference type="PANTHER" id="PTHR13624">
    <property type="entry name" value="RE42071P"/>
    <property type="match status" value="1"/>
</dbReference>
<feature type="transmembrane region" description="Helical" evidence="7">
    <location>
        <begin position="391"/>
        <end position="412"/>
    </location>
</feature>
<feature type="transmembrane region" description="Helical" evidence="7">
    <location>
        <begin position="270"/>
        <end position="291"/>
    </location>
</feature>
<feature type="transmembrane region" description="Helical" evidence="7">
    <location>
        <begin position="12"/>
        <end position="36"/>
    </location>
</feature>
<feature type="transmembrane region" description="Helical" evidence="7">
    <location>
        <begin position="149"/>
        <end position="172"/>
    </location>
</feature>
<comment type="similarity">
    <text evidence="2">Belongs to the TMEM161 family.</text>
</comment>
<keyword evidence="5 7" id="KW-0472">Membrane</keyword>
<gene>
    <name evidence="8" type="ORF">HS088_TW08G00059</name>
</gene>
<evidence type="ECO:0000256" key="1">
    <source>
        <dbReference type="ARBA" id="ARBA00004141"/>
    </source>
</evidence>
<evidence type="ECO:0000256" key="2">
    <source>
        <dbReference type="ARBA" id="ARBA00009706"/>
    </source>
</evidence>
<dbReference type="InterPro" id="IPR019395">
    <property type="entry name" value="Transmembrane_161A/B"/>
</dbReference>
<comment type="caution">
    <text evidence="8">The sequence shown here is derived from an EMBL/GenBank/DDBJ whole genome shotgun (WGS) entry which is preliminary data.</text>
</comment>
<sequence>MIRFLLAYKHLLLQISLSLLLGVFLTLLKIPTVFLLGLHTYIHPDNVARDGGNGVRAAIRRPSGSDSSSSLEGYKNMTSNSKVEVKRRSKTKDKFEFDENNAQIFRLKLDEAHIESRLYFDQYRYCFIYSIVAAFCQLCYYYLDVGADSGVFVNGSLIPVILGFVGLGKLFISLARVSFENSASRRSEKQLSMLFGVLGFLFGVLILNGIVPGIFDFDFGLIDGFVRVVVSILMGCIAGFLYIPAAKSARAFWLGTDQIRSNLGMISCGWFGRIIVYTNYLLIVVSALLWINPFIKILVIKDRNDPGGAHLISSEVDAQKLVGNVGWSQSEFTKLRVCCLLVSSFLQIMALRPNVQMYLNEALLSWYQRLHASKVPDLEFSRAKVFLHNHYLCMVALQFFALPVLVLLFVGLSQIDGNSFKSFHLMCDFKEVALFMAWWIVFVWAVFTSVTLFLYRRGIVYVS</sequence>
<evidence type="ECO:0000256" key="6">
    <source>
        <dbReference type="ARBA" id="ARBA00023180"/>
    </source>
</evidence>
<dbReference type="GO" id="GO:0016020">
    <property type="term" value="C:membrane"/>
    <property type="evidence" value="ECO:0007669"/>
    <property type="project" value="UniProtKB-SubCell"/>
</dbReference>
<proteinExistence type="inferred from homology"/>
<evidence type="ECO:0000256" key="3">
    <source>
        <dbReference type="ARBA" id="ARBA00022692"/>
    </source>
</evidence>
<dbReference type="OrthoDB" id="784140at2759"/>